<organism evidence="1 2">
    <name type="scientific">Streptomyces paromomycinus</name>
    <name type="common">Streptomyces rimosus subsp. paromomycinus</name>
    <dbReference type="NCBI Taxonomy" id="92743"/>
    <lineage>
        <taxon>Bacteria</taxon>
        <taxon>Bacillati</taxon>
        <taxon>Actinomycetota</taxon>
        <taxon>Actinomycetes</taxon>
        <taxon>Kitasatosporales</taxon>
        <taxon>Streptomycetaceae</taxon>
        <taxon>Streptomyces</taxon>
    </lineage>
</organism>
<dbReference type="AlphaFoldDB" id="A0A401VXV3"/>
<proteinExistence type="predicted"/>
<name>A0A401VXV3_STREY</name>
<reference evidence="1 2" key="1">
    <citation type="submission" date="2018-11" db="EMBL/GenBank/DDBJ databases">
        <title>Whole genome sequence of Streptomyces paromomycinus NBRC 15454(T).</title>
        <authorList>
            <person name="Komaki H."/>
            <person name="Tamura T."/>
        </authorList>
    </citation>
    <scope>NUCLEOTIDE SEQUENCE [LARGE SCALE GENOMIC DNA]</scope>
    <source>
        <strain evidence="1 2">NBRC 15454</strain>
    </source>
</reference>
<comment type="caution">
    <text evidence="1">The sequence shown here is derived from an EMBL/GenBank/DDBJ whole genome shotgun (WGS) entry which is preliminary data.</text>
</comment>
<accession>A0A401VXV3</accession>
<dbReference type="EMBL" id="BHZD01000001">
    <property type="protein sequence ID" value="GCD41908.1"/>
    <property type="molecule type" value="Genomic_DNA"/>
</dbReference>
<gene>
    <name evidence="1" type="ORF">GKJPGBOP_01566</name>
</gene>
<protein>
    <submittedName>
        <fullName evidence="1">Uncharacterized protein</fullName>
    </submittedName>
</protein>
<dbReference type="Proteomes" id="UP000286746">
    <property type="component" value="Unassembled WGS sequence"/>
</dbReference>
<sequence length="50" mass="5730">MRVRLPVDAPGWFVTRYADGRLIRPSRWRPDATVTAVGRASQLITMMELD</sequence>
<evidence type="ECO:0000313" key="1">
    <source>
        <dbReference type="EMBL" id="GCD41908.1"/>
    </source>
</evidence>
<evidence type="ECO:0000313" key="2">
    <source>
        <dbReference type="Proteomes" id="UP000286746"/>
    </source>
</evidence>
<keyword evidence="2" id="KW-1185">Reference proteome</keyword>